<sequence>MIKELLETRVKPAVAEDGGNIVTCSSSSVTLKHGVENMLRHYVPEVKGVEEVVPDGEADPVARESDKALSAMEKKLADAGILRS</sequence>
<keyword evidence="2" id="KW-1185">Reference proteome</keyword>
<accession>A0ACC3C7V9</accession>
<gene>
    <name evidence="1" type="ORF">I4F81_008673</name>
</gene>
<reference evidence="1" key="1">
    <citation type="submission" date="2019-11" db="EMBL/GenBank/DDBJ databases">
        <title>Nori genome reveals adaptations in red seaweeds to the harsh intertidal environment.</title>
        <authorList>
            <person name="Wang D."/>
            <person name="Mao Y."/>
        </authorList>
    </citation>
    <scope>NUCLEOTIDE SEQUENCE</scope>
    <source>
        <tissue evidence="1">Gametophyte</tissue>
    </source>
</reference>
<organism evidence="1 2">
    <name type="scientific">Pyropia yezoensis</name>
    <name type="common">Susabi-nori</name>
    <name type="synonym">Porphyra yezoensis</name>
    <dbReference type="NCBI Taxonomy" id="2788"/>
    <lineage>
        <taxon>Eukaryota</taxon>
        <taxon>Rhodophyta</taxon>
        <taxon>Bangiophyceae</taxon>
        <taxon>Bangiales</taxon>
        <taxon>Bangiaceae</taxon>
        <taxon>Pyropia</taxon>
    </lineage>
</organism>
<dbReference type="EMBL" id="CM020619">
    <property type="protein sequence ID" value="KAK1866153.1"/>
    <property type="molecule type" value="Genomic_DNA"/>
</dbReference>
<protein>
    <submittedName>
        <fullName evidence="1">Uncharacterized protein</fullName>
    </submittedName>
</protein>
<name>A0ACC3C7V9_PYRYE</name>
<comment type="caution">
    <text evidence="1">The sequence shown here is derived from an EMBL/GenBank/DDBJ whole genome shotgun (WGS) entry which is preliminary data.</text>
</comment>
<evidence type="ECO:0000313" key="2">
    <source>
        <dbReference type="Proteomes" id="UP000798662"/>
    </source>
</evidence>
<dbReference type="Proteomes" id="UP000798662">
    <property type="component" value="Chromosome 2"/>
</dbReference>
<proteinExistence type="predicted"/>
<evidence type="ECO:0000313" key="1">
    <source>
        <dbReference type="EMBL" id="KAK1866153.1"/>
    </source>
</evidence>